<accession>A0ACB6ZVZ9</accession>
<organism evidence="1 2">
    <name type="scientific">Thelephora ganbajun</name>
    <name type="common">Ganba fungus</name>
    <dbReference type="NCBI Taxonomy" id="370292"/>
    <lineage>
        <taxon>Eukaryota</taxon>
        <taxon>Fungi</taxon>
        <taxon>Dikarya</taxon>
        <taxon>Basidiomycota</taxon>
        <taxon>Agaricomycotina</taxon>
        <taxon>Agaricomycetes</taxon>
        <taxon>Thelephorales</taxon>
        <taxon>Thelephoraceae</taxon>
        <taxon>Thelephora</taxon>
    </lineage>
</organism>
<reference evidence="1" key="2">
    <citation type="journal article" date="2020" name="Nat. Commun.">
        <title>Large-scale genome sequencing of mycorrhizal fungi provides insights into the early evolution of symbiotic traits.</title>
        <authorList>
            <person name="Miyauchi S."/>
            <person name="Kiss E."/>
            <person name="Kuo A."/>
            <person name="Drula E."/>
            <person name="Kohler A."/>
            <person name="Sanchez-Garcia M."/>
            <person name="Morin E."/>
            <person name="Andreopoulos B."/>
            <person name="Barry K.W."/>
            <person name="Bonito G."/>
            <person name="Buee M."/>
            <person name="Carver A."/>
            <person name="Chen C."/>
            <person name="Cichocki N."/>
            <person name="Clum A."/>
            <person name="Culley D."/>
            <person name="Crous P.W."/>
            <person name="Fauchery L."/>
            <person name="Girlanda M."/>
            <person name="Hayes R.D."/>
            <person name="Keri Z."/>
            <person name="LaButti K."/>
            <person name="Lipzen A."/>
            <person name="Lombard V."/>
            <person name="Magnuson J."/>
            <person name="Maillard F."/>
            <person name="Murat C."/>
            <person name="Nolan M."/>
            <person name="Ohm R.A."/>
            <person name="Pangilinan J."/>
            <person name="Pereira M.F."/>
            <person name="Perotto S."/>
            <person name="Peter M."/>
            <person name="Pfister S."/>
            <person name="Riley R."/>
            <person name="Sitrit Y."/>
            <person name="Stielow J.B."/>
            <person name="Szollosi G."/>
            <person name="Zifcakova L."/>
            <person name="Stursova M."/>
            <person name="Spatafora J.W."/>
            <person name="Tedersoo L."/>
            <person name="Vaario L.M."/>
            <person name="Yamada A."/>
            <person name="Yan M."/>
            <person name="Wang P."/>
            <person name="Xu J."/>
            <person name="Bruns T."/>
            <person name="Baldrian P."/>
            <person name="Vilgalys R."/>
            <person name="Dunand C."/>
            <person name="Henrissat B."/>
            <person name="Grigoriev I.V."/>
            <person name="Hibbett D."/>
            <person name="Nagy L.G."/>
            <person name="Martin F.M."/>
        </authorList>
    </citation>
    <scope>NUCLEOTIDE SEQUENCE</scope>
    <source>
        <strain evidence="1">P2</strain>
    </source>
</reference>
<dbReference type="EMBL" id="MU117963">
    <property type="protein sequence ID" value="KAF9653764.1"/>
    <property type="molecule type" value="Genomic_DNA"/>
</dbReference>
<proteinExistence type="predicted"/>
<reference evidence="1" key="1">
    <citation type="submission" date="2019-10" db="EMBL/GenBank/DDBJ databases">
        <authorList>
            <consortium name="DOE Joint Genome Institute"/>
            <person name="Kuo A."/>
            <person name="Miyauchi S."/>
            <person name="Kiss E."/>
            <person name="Drula E."/>
            <person name="Kohler A."/>
            <person name="Sanchez-Garcia M."/>
            <person name="Andreopoulos B."/>
            <person name="Barry K.W."/>
            <person name="Bonito G."/>
            <person name="Buee M."/>
            <person name="Carver A."/>
            <person name="Chen C."/>
            <person name="Cichocki N."/>
            <person name="Clum A."/>
            <person name="Culley D."/>
            <person name="Crous P.W."/>
            <person name="Fauchery L."/>
            <person name="Girlanda M."/>
            <person name="Hayes R."/>
            <person name="Keri Z."/>
            <person name="Labutti K."/>
            <person name="Lipzen A."/>
            <person name="Lombard V."/>
            <person name="Magnuson J."/>
            <person name="Maillard F."/>
            <person name="Morin E."/>
            <person name="Murat C."/>
            <person name="Nolan M."/>
            <person name="Ohm R."/>
            <person name="Pangilinan J."/>
            <person name="Pereira M."/>
            <person name="Perotto S."/>
            <person name="Peter M."/>
            <person name="Riley R."/>
            <person name="Sitrit Y."/>
            <person name="Stielow B."/>
            <person name="Szollosi G."/>
            <person name="Zifcakova L."/>
            <person name="Stursova M."/>
            <person name="Spatafora J.W."/>
            <person name="Tedersoo L."/>
            <person name="Vaario L.-M."/>
            <person name="Yamada A."/>
            <person name="Yan M."/>
            <person name="Wang P."/>
            <person name="Xu J."/>
            <person name="Bruns T."/>
            <person name="Baldrian P."/>
            <person name="Vilgalys R."/>
            <person name="Henrissat B."/>
            <person name="Grigoriev I.V."/>
            <person name="Hibbett D."/>
            <person name="Nagy L.G."/>
            <person name="Martin F.M."/>
        </authorList>
    </citation>
    <scope>NUCLEOTIDE SEQUENCE</scope>
    <source>
        <strain evidence="1">P2</strain>
    </source>
</reference>
<sequence>MFGGNPHQSRNPQWSTGGQQDESQQLPTQPSPSNSGIIPGTPSFYDPNAAGQQPQSSLDDHQWLRSTTAQQYVSGLGTGAYSIPYQQQQPQSSRALLHEPFLRPRQRTAAQPQQLSQGQQQAAPPLLNRYNFVAPQYQPPQQSQFSLDQSAAPGYRAQVLNESYPYGQVSSNPANPGQNASGVENYPYSQQFQFFNSPLSELANNTTPSSSSSELLAYPPPHGPSVSPAVSDRSSQQNTSGLTPPPPLPSSASVAKPVVAAAESSTAQTKAVRSNKKRKGVKRPRIDDDSTTDTDEDEVLGSVGNFSIHLTRPPRGSEFNFPTRL</sequence>
<protein>
    <submittedName>
        <fullName evidence="1">Uncharacterized protein</fullName>
    </submittedName>
</protein>
<evidence type="ECO:0000313" key="2">
    <source>
        <dbReference type="Proteomes" id="UP000886501"/>
    </source>
</evidence>
<gene>
    <name evidence="1" type="ORF">BDM02DRAFT_3182755</name>
</gene>
<name>A0ACB6ZVZ9_THEGA</name>
<comment type="caution">
    <text evidence="1">The sequence shown here is derived from an EMBL/GenBank/DDBJ whole genome shotgun (WGS) entry which is preliminary data.</text>
</comment>
<keyword evidence="2" id="KW-1185">Reference proteome</keyword>
<evidence type="ECO:0000313" key="1">
    <source>
        <dbReference type="EMBL" id="KAF9653764.1"/>
    </source>
</evidence>
<dbReference type="Proteomes" id="UP000886501">
    <property type="component" value="Unassembled WGS sequence"/>
</dbReference>